<keyword evidence="2" id="KW-0812">Transmembrane</keyword>
<dbReference type="UCSC" id="F58D2.2">
    <property type="organism name" value="c. elegans"/>
</dbReference>
<dbReference type="FunCoup" id="Q9XVM2">
    <property type="interactions" value="1522"/>
</dbReference>
<dbReference type="OrthoDB" id="5871687at2759"/>
<feature type="transmembrane region" description="Helical" evidence="2">
    <location>
        <begin position="506"/>
        <end position="533"/>
    </location>
</feature>
<feature type="compositionally biased region" description="Low complexity" evidence="1">
    <location>
        <begin position="580"/>
        <end position="611"/>
    </location>
</feature>
<evidence type="ECO:0000256" key="2">
    <source>
        <dbReference type="SAM" id="Phobius"/>
    </source>
</evidence>
<evidence type="ECO:0007829" key="7">
    <source>
        <dbReference type="PeptideAtlas" id="Q9XVM2"/>
    </source>
</evidence>
<feature type="chain" id="PRO_5004336769" evidence="3">
    <location>
        <begin position="20"/>
        <end position="611"/>
    </location>
</feature>
<dbReference type="AlphaFoldDB" id="Q9XVM2"/>
<keyword evidence="2" id="KW-0472">Membrane</keyword>
<dbReference type="HOGENOM" id="CLU_448525_0_0_1"/>
<sequence length="611" mass="66065">MKVLHFTVILLSLIPVTFADGPAAPPATTEEPKSTAPPATTDVTQTLVPSVYLPLGAGEPQQGRNISSEFGVFPKEFFTCGKRTATTLNEAYTGPSSLEVVVKCDPTPARTIIGKADNSFVKFNRDFKKECELFTCSNDVYQGDGDQLEEIVNFDPALYSKNAKAPKPEKPETNICSDKKATYPEGSTPTSSILFANEGNCYAKVGSTLITLLETPETFAQVPRWLPANEDRLNLKSLFFSNEKSEIVERVPFVFESKKNDSTAVTYQKCDTTCDKGSIVKIQMNPGEYSMMVYLNPKECSSFRICFDPDRFLDDSKKPSCQDDFTIDVLFKSGVVVWGKKGRASIIEMMSPYHDEDNVVGIEFGYGVKTSKGDLAGEFYIGNDHREFVQSDSSGYTSASSSKLAFFFPSDGCLRATAGIFSKKIASGKTMANEKVTVVGKLFGESGELITVQTPEVATTTTARPIKNIAATTTVAPLQLIADASLVDNDLQSNLEATGVYVDGKWWWWAIYLGFVLGTLLTLAIGGGICYVLRRTVYGYWYRGMYRRYGCDVSATTAGLTGVGFGATTTAMQTISPGKTGATTLGSTSSTTGITETTGTTGSTATTGTMA</sequence>
<keyword evidence="7" id="KW-1267">Proteomics identification</keyword>
<gene>
    <name evidence="4" type="ORF">CELE_F58D2.2</name>
    <name evidence="4 6" type="ORF">F58D2.2</name>
</gene>
<feature type="compositionally biased region" description="Basic and acidic residues" evidence="1">
    <location>
        <begin position="166"/>
        <end position="182"/>
    </location>
</feature>
<dbReference type="EMBL" id="BX284604">
    <property type="protein sequence ID" value="CAB03147.2"/>
    <property type="molecule type" value="Genomic_DNA"/>
</dbReference>
<proteinExistence type="evidence at protein level"/>
<evidence type="ECO:0000313" key="6">
    <source>
        <dbReference type="WormBase" id="F58D2.2"/>
    </source>
</evidence>
<dbReference type="CTD" id="178270"/>
<dbReference type="PeptideAtlas" id="Q9XVM2"/>
<name>Q9XVM2_CAEEL</name>
<dbReference type="KEGG" id="cel:CELE_F58D2.2"/>
<protein>
    <submittedName>
        <fullName evidence="4">VWFD domain-containing protein</fullName>
    </submittedName>
</protein>
<organism evidence="4 5">
    <name type="scientific">Caenorhabditis elegans</name>
    <dbReference type="NCBI Taxonomy" id="6239"/>
    <lineage>
        <taxon>Eukaryota</taxon>
        <taxon>Metazoa</taxon>
        <taxon>Ecdysozoa</taxon>
        <taxon>Nematoda</taxon>
        <taxon>Chromadorea</taxon>
        <taxon>Rhabditida</taxon>
        <taxon>Rhabditina</taxon>
        <taxon>Rhabditomorpha</taxon>
        <taxon>Rhabditoidea</taxon>
        <taxon>Rhabditidae</taxon>
        <taxon>Peloderinae</taxon>
        <taxon>Caenorhabditis</taxon>
    </lineage>
</organism>
<evidence type="ECO:0000256" key="3">
    <source>
        <dbReference type="SAM" id="SignalP"/>
    </source>
</evidence>
<reference evidence="4 5" key="1">
    <citation type="journal article" date="1998" name="Science">
        <title>Genome sequence of the nematode C. elegans: a platform for investigating biology.</title>
        <authorList>
            <consortium name="The C. elegans sequencing consortium"/>
            <person name="Sulson J.E."/>
            <person name="Waterston R."/>
        </authorList>
    </citation>
    <scope>NUCLEOTIDE SEQUENCE [LARGE SCALE GENOMIC DNA]</scope>
    <source>
        <strain evidence="4 5">Bristol N2</strain>
    </source>
</reference>
<keyword evidence="2" id="KW-1133">Transmembrane helix</keyword>
<evidence type="ECO:0000313" key="5">
    <source>
        <dbReference type="Proteomes" id="UP000001940"/>
    </source>
</evidence>
<evidence type="ECO:0000256" key="1">
    <source>
        <dbReference type="SAM" id="MobiDB-lite"/>
    </source>
</evidence>
<dbReference type="RefSeq" id="NP_502536.2">
    <property type="nucleotide sequence ID" value="NM_070135.2"/>
</dbReference>
<feature type="region of interest" description="Disordered" evidence="1">
    <location>
        <begin position="578"/>
        <end position="611"/>
    </location>
</feature>
<keyword evidence="5" id="KW-1185">Reference proteome</keyword>
<dbReference type="GeneID" id="178270"/>
<evidence type="ECO:0000313" key="4">
    <source>
        <dbReference type="EMBL" id="CAB03147.2"/>
    </source>
</evidence>
<dbReference type="PANTHER" id="PTHR40314:SF3">
    <property type="entry name" value="VWFD DOMAIN-CONTAINING PROTEIN"/>
    <property type="match status" value="1"/>
</dbReference>
<dbReference type="Proteomes" id="UP000001940">
    <property type="component" value="Chromosome IV"/>
</dbReference>
<dbReference type="InterPro" id="IPR055273">
    <property type="entry name" value="CBG09102/CBG15751-like_dom"/>
</dbReference>
<dbReference type="OMA" id="ANEGNCY"/>
<feature type="region of interest" description="Disordered" evidence="1">
    <location>
        <begin position="162"/>
        <end position="183"/>
    </location>
</feature>
<dbReference type="PANTHER" id="PTHR40314">
    <property type="entry name" value="PROTEIN CBG09102-RELATED"/>
    <property type="match status" value="1"/>
</dbReference>
<dbReference type="eggNOG" id="ENOG502TGDX">
    <property type="taxonomic scope" value="Eukaryota"/>
</dbReference>
<dbReference type="PaxDb" id="6239-F58D2.2"/>
<dbReference type="SMR" id="Q9XVM2"/>
<dbReference type="STRING" id="6239.F58D2.2.1"/>
<dbReference type="InParanoid" id="Q9XVM2"/>
<dbReference type="AGR" id="WB:WBGene00010241"/>
<feature type="signal peptide" evidence="3">
    <location>
        <begin position="1"/>
        <end position="19"/>
    </location>
</feature>
<accession>Q9XVM2</accession>
<keyword evidence="3" id="KW-0732">Signal</keyword>
<dbReference type="Bgee" id="WBGene00010241">
    <property type="expression patterns" value="Expressed in embryo and 2 other cell types or tissues"/>
</dbReference>
<dbReference type="WormBase" id="F58D2.2">
    <property type="protein sequence ID" value="CE42623"/>
    <property type="gene ID" value="WBGene00010241"/>
</dbReference>